<dbReference type="HAMAP" id="MF_00835">
    <property type="entry name" value="BioC"/>
    <property type="match status" value="1"/>
</dbReference>
<protein>
    <recommendedName>
        <fullName evidence="5">Malonyl-[acyl-carrier protein] O-methyltransferase</fullName>
        <shortName evidence="5">Malonyl-ACP O-methyltransferase</shortName>
        <ecNumber evidence="5">2.1.1.197</ecNumber>
    </recommendedName>
    <alternativeName>
        <fullName evidence="5">Biotin synthesis protein BioC</fullName>
    </alternativeName>
</protein>
<dbReference type="RefSeq" id="WP_183264987.1">
    <property type="nucleotide sequence ID" value="NZ_JACHFJ010000001.1"/>
</dbReference>
<dbReference type="InterPro" id="IPR050602">
    <property type="entry name" value="Malonyl-ACP_OMT"/>
</dbReference>
<comment type="caution">
    <text evidence="7">The sequence shown here is derived from an EMBL/GenBank/DDBJ whole genome shotgun (WGS) entry which is preliminary data.</text>
</comment>
<keyword evidence="2 5" id="KW-0808">Transferase</keyword>
<comment type="function">
    <text evidence="5">Converts the free carboxyl group of a malonyl-thioester to its methyl ester by transfer of a methyl group from S-adenosyl-L-methionine (SAM). It allows to synthesize pimeloyl-ACP via the fatty acid synthetic pathway.</text>
</comment>
<comment type="similarity">
    <text evidence="5">Belongs to the methyltransferase superfamily.</text>
</comment>
<dbReference type="GO" id="GO:0102130">
    <property type="term" value="F:malonyl-CoA methyltransferase activity"/>
    <property type="evidence" value="ECO:0007669"/>
    <property type="project" value="UniProtKB-EC"/>
</dbReference>
<dbReference type="Proteomes" id="UP000553706">
    <property type="component" value="Unassembled WGS sequence"/>
</dbReference>
<dbReference type="UniPathway" id="UPA00078"/>
<dbReference type="EC" id="2.1.1.197" evidence="5"/>
<comment type="catalytic activity">
    <reaction evidence="5">
        <text>malonyl-[ACP] + S-adenosyl-L-methionine = malonyl-[ACP] methyl ester + S-adenosyl-L-homocysteine</text>
        <dbReference type="Rhea" id="RHEA:17105"/>
        <dbReference type="Rhea" id="RHEA-COMP:9623"/>
        <dbReference type="Rhea" id="RHEA-COMP:9954"/>
        <dbReference type="ChEBI" id="CHEBI:57856"/>
        <dbReference type="ChEBI" id="CHEBI:59789"/>
        <dbReference type="ChEBI" id="CHEBI:78449"/>
        <dbReference type="ChEBI" id="CHEBI:78845"/>
        <dbReference type="EC" id="2.1.1.197"/>
    </reaction>
</comment>
<keyword evidence="1 5" id="KW-0489">Methyltransferase</keyword>
<accession>A0A840VK64</accession>
<keyword evidence="8" id="KW-1185">Reference proteome</keyword>
<evidence type="ECO:0000256" key="5">
    <source>
        <dbReference type="HAMAP-Rule" id="MF_00835"/>
    </source>
</evidence>
<dbReference type="GO" id="GO:0032259">
    <property type="term" value="P:methylation"/>
    <property type="evidence" value="ECO:0007669"/>
    <property type="project" value="UniProtKB-KW"/>
</dbReference>
<reference evidence="7 8" key="1">
    <citation type="submission" date="2020-08" db="EMBL/GenBank/DDBJ databases">
        <title>Genomic Encyclopedia of Type Strains, Phase IV (KMG-IV): sequencing the most valuable type-strain genomes for metagenomic binning, comparative biology and taxonomic classification.</title>
        <authorList>
            <person name="Goeker M."/>
        </authorList>
    </citation>
    <scope>NUCLEOTIDE SEQUENCE [LARGE SCALE GENOMIC DNA]</scope>
    <source>
        <strain evidence="7 8">DSM 27026</strain>
    </source>
</reference>
<dbReference type="InterPro" id="IPR029063">
    <property type="entry name" value="SAM-dependent_MTases_sf"/>
</dbReference>
<dbReference type="EMBL" id="JACHFJ010000001">
    <property type="protein sequence ID" value="MBB5371981.1"/>
    <property type="molecule type" value="Genomic_DNA"/>
</dbReference>
<keyword evidence="4 5" id="KW-0093">Biotin biosynthesis</keyword>
<comment type="pathway">
    <text evidence="5">Cofactor biosynthesis; biotin biosynthesis.</text>
</comment>
<keyword evidence="3 5" id="KW-0949">S-adenosyl-L-methionine</keyword>
<dbReference type="InterPro" id="IPR013217">
    <property type="entry name" value="Methyltransf_12"/>
</dbReference>
<evidence type="ECO:0000256" key="3">
    <source>
        <dbReference type="ARBA" id="ARBA00022691"/>
    </source>
</evidence>
<sequence length="248" mass="26535">MTDKTRVAAAFTRQAEAYDSVATIQREVARRLAQRIASRLPAPPTRILEIGCGTGLLSAELAAAFPQARLLLTDISPAMLERAHARLGNRAEYRILDGEHPEGLTGGYDLIASSLAMQWFADLPSALARLSHLLAPGGWLCFATLGAGSFAEWRAAHAALSLPCGLHDYPNAAAFPWPSGVKGTIEEDFLAERHTSGQAFARALKTLGAGEPAQGHQPLPPGAFRKLLNALQGGFSVTYHVLYGELRT</sequence>
<name>A0A840VK64_9PROT</name>
<dbReference type="GO" id="GO:0010340">
    <property type="term" value="F:carboxyl-O-methyltransferase activity"/>
    <property type="evidence" value="ECO:0007669"/>
    <property type="project" value="UniProtKB-UniRule"/>
</dbReference>
<dbReference type="Gene3D" id="3.40.50.150">
    <property type="entry name" value="Vaccinia Virus protein VP39"/>
    <property type="match status" value="1"/>
</dbReference>
<gene>
    <name evidence="5" type="primary">bioC</name>
    <name evidence="7" type="ORF">HNP71_000205</name>
</gene>
<proteinExistence type="inferred from homology"/>
<organism evidence="7 8">
    <name type="scientific">Acidocella aromatica</name>
    <dbReference type="NCBI Taxonomy" id="1303579"/>
    <lineage>
        <taxon>Bacteria</taxon>
        <taxon>Pseudomonadati</taxon>
        <taxon>Pseudomonadota</taxon>
        <taxon>Alphaproteobacteria</taxon>
        <taxon>Acetobacterales</taxon>
        <taxon>Acidocellaceae</taxon>
        <taxon>Acidocella</taxon>
    </lineage>
</organism>
<dbReference type="PANTHER" id="PTHR13090:SF1">
    <property type="entry name" value="ARGININE-HYDROXYLASE NDUFAF5, MITOCHONDRIAL"/>
    <property type="match status" value="1"/>
</dbReference>
<dbReference type="PANTHER" id="PTHR13090">
    <property type="entry name" value="ARGININE-HYDROXYLASE NDUFAF5, MITOCHONDRIAL"/>
    <property type="match status" value="1"/>
</dbReference>
<dbReference type="AlphaFoldDB" id="A0A840VK64"/>
<evidence type="ECO:0000313" key="7">
    <source>
        <dbReference type="EMBL" id="MBB5371981.1"/>
    </source>
</evidence>
<evidence type="ECO:0000256" key="2">
    <source>
        <dbReference type="ARBA" id="ARBA00022679"/>
    </source>
</evidence>
<dbReference type="GO" id="GO:0009102">
    <property type="term" value="P:biotin biosynthetic process"/>
    <property type="evidence" value="ECO:0007669"/>
    <property type="project" value="UniProtKB-UniRule"/>
</dbReference>
<evidence type="ECO:0000256" key="1">
    <source>
        <dbReference type="ARBA" id="ARBA00022603"/>
    </source>
</evidence>
<dbReference type="SUPFAM" id="SSF53335">
    <property type="entry name" value="S-adenosyl-L-methionine-dependent methyltransferases"/>
    <property type="match status" value="1"/>
</dbReference>
<dbReference type="Pfam" id="PF08242">
    <property type="entry name" value="Methyltransf_12"/>
    <property type="match status" value="1"/>
</dbReference>
<dbReference type="InterPro" id="IPR011814">
    <property type="entry name" value="BioC"/>
</dbReference>
<evidence type="ECO:0000313" key="8">
    <source>
        <dbReference type="Proteomes" id="UP000553706"/>
    </source>
</evidence>
<evidence type="ECO:0000259" key="6">
    <source>
        <dbReference type="Pfam" id="PF08242"/>
    </source>
</evidence>
<dbReference type="CDD" id="cd02440">
    <property type="entry name" value="AdoMet_MTases"/>
    <property type="match status" value="1"/>
</dbReference>
<evidence type="ECO:0000256" key="4">
    <source>
        <dbReference type="ARBA" id="ARBA00022756"/>
    </source>
</evidence>
<feature type="domain" description="Methyltransferase type 12" evidence="6">
    <location>
        <begin position="48"/>
        <end position="140"/>
    </location>
</feature>